<feature type="region of interest" description="Disordered" evidence="1">
    <location>
        <begin position="411"/>
        <end position="434"/>
    </location>
</feature>
<sequence>MLGAGNFLHERQQIFRLRWSARWVAVLCAVAVTVGGLHLITPALGERADQAAPTVSAAQSFAEAAVDVFTDSAVGSDLTVSSEQRRAGLPTDPVAGLTSQTPAGPVQVVLPGGLGAAQHTPGGQVVYPNAGAGFDMLAENTASGTRTVARISDPAGPRMVTTFVRTPADTVMLAHANGYMTINKATPAAETLGMFSPAETRDATGKLVPSSYVVKQLAPQLYVLAEVIDPRPGTAWPVYVDPPLHVGGPGVPLPAGLFDSVTSAVSSVANTVTSAASTAVSATVSGAKSVGTFVKENPLESAMLVGGVALAVTGVGGPAGAAAIAAATVNLSSAGLDIAAAAMPDNKMLGNIATGFDIASALTPQGAAKKVVKEGVEMAGEQLVKHADDVVDVAKAAPTPPAQLADEVAAAGTAKTPAPGVSTPKTPNAPPGKAPVHVPPGHALDCGCTTRHPAGVYDETKMGGKAPFIDHYEAAILDQPSPFSIATDEARVANRREAMKGYPPRSGYARDEKPLAMSADRGNGRPNVRYLNPRASSVEGNTWSTVIRKYKLKPGDEAEVVFRDRAGKLSCRDCAQRDLLKRQPQLRPSNPVQQRAIDANRVSAVTNRQRLNAVQKAGVISARENRNNDNGNHSASSSKNRDQKKKQKPKKDKKSKQHHKKPN</sequence>
<name>A0ABV3VCL8_9MYCO</name>
<feature type="transmembrane region" description="Helical" evidence="2">
    <location>
        <begin position="21"/>
        <end position="40"/>
    </location>
</feature>
<feature type="region of interest" description="Disordered" evidence="1">
    <location>
        <begin position="617"/>
        <end position="663"/>
    </location>
</feature>
<dbReference type="RefSeq" id="WP_368572601.1">
    <property type="nucleotide sequence ID" value="NZ_JBDLOU010000008.1"/>
</dbReference>
<proteinExistence type="predicted"/>
<keyword evidence="2" id="KW-0812">Transmembrane</keyword>
<dbReference type="Proteomes" id="UP001558474">
    <property type="component" value="Unassembled WGS sequence"/>
</dbReference>
<accession>A0ABV3VCL8</accession>
<feature type="compositionally biased region" description="Low complexity" evidence="1">
    <location>
        <begin position="411"/>
        <end position="421"/>
    </location>
</feature>
<evidence type="ECO:0000313" key="3">
    <source>
        <dbReference type="EMBL" id="MEX3737786.1"/>
    </source>
</evidence>
<evidence type="ECO:0000256" key="2">
    <source>
        <dbReference type="SAM" id="Phobius"/>
    </source>
</evidence>
<evidence type="ECO:0000313" key="4">
    <source>
        <dbReference type="Proteomes" id="UP001558474"/>
    </source>
</evidence>
<dbReference type="EMBL" id="JBDLOU010000008">
    <property type="protein sequence ID" value="MEX3737786.1"/>
    <property type="molecule type" value="Genomic_DNA"/>
</dbReference>
<gene>
    <name evidence="3" type="ORF">ABFW12_06015</name>
</gene>
<keyword evidence="2" id="KW-0472">Membrane</keyword>
<reference evidence="3 4" key="1">
    <citation type="submission" date="2024-04" db="EMBL/GenBank/DDBJ databases">
        <title>Genomic Markers of Mycobacteria.</title>
        <authorList>
            <person name="Soliman M.S."/>
            <person name="Elkholy A."/>
            <person name="Soliman N.S."/>
            <person name="Abbas A."/>
            <person name="Khayrat S."/>
            <person name="Shawky S."/>
        </authorList>
    </citation>
    <scope>NUCLEOTIDE SEQUENCE [LARGE SCALE GENOMIC DNA]</scope>
    <source>
        <strain evidence="3 4">Egy-CU-AM5</strain>
    </source>
</reference>
<feature type="compositionally biased region" description="Basic residues" evidence="1">
    <location>
        <begin position="642"/>
        <end position="663"/>
    </location>
</feature>
<protein>
    <recommendedName>
        <fullName evidence="5">HNH endonuclease</fullName>
    </recommendedName>
</protein>
<comment type="caution">
    <text evidence="3">The sequence shown here is derived from an EMBL/GenBank/DDBJ whole genome shotgun (WGS) entry which is preliminary data.</text>
</comment>
<keyword evidence="4" id="KW-1185">Reference proteome</keyword>
<evidence type="ECO:0008006" key="5">
    <source>
        <dbReference type="Google" id="ProtNLM"/>
    </source>
</evidence>
<evidence type="ECO:0000256" key="1">
    <source>
        <dbReference type="SAM" id="MobiDB-lite"/>
    </source>
</evidence>
<organism evidence="3 4">
    <name type="scientific">Mycolicibacterium porcinum</name>
    <dbReference type="NCBI Taxonomy" id="39693"/>
    <lineage>
        <taxon>Bacteria</taxon>
        <taxon>Bacillati</taxon>
        <taxon>Actinomycetota</taxon>
        <taxon>Actinomycetes</taxon>
        <taxon>Mycobacteriales</taxon>
        <taxon>Mycobacteriaceae</taxon>
        <taxon>Mycolicibacterium</taxon>
    </lineage>
</organism>
<keyword evidence="2" id="KW-1133">Transmembrane helix</keyword>